<evidence type="ECO:0008006" key="3">
    <source>
        <dbReference type="Google" id="ProtNLM"/>
    </source>
</evidence>
<evidence type="ECO:0000313" key="2">
    <source>
        <dbReference type="Proteomes" id="UP000198916"/>
    </source>
</evidence>
<protein>
    <recommendedName>
        <fullName evidence="3">AhpC/TSA family protein</fullName>
    </recommendedName>
</protein>
<proteinExistence type="predicted"/>
<dbReference type="STRING" id="332977.SAMN05421740_107203"/>
<name>A0A1H7RN57_9SPHI</name>
<gene>
    <name evidence="1" type="ORF">SAMN05421740_107203</name>
</gene>
<evidence type="ECO:0000313" key="1">
    <source>
        <dbReference type="EMBL" id="SEL61468.1"/>
    </source>
</evidence>
<reference evidence="2" key="1">
    <citation type="submission" date="2016-10" db="EMBL/GenBank/DDBJ databases">
        <authorList>
            <person name="Varghese N."/>
            <person name="Submissions S."/>
        </authorList>
    </citation>
    <scope>NUCLEOTIDE SEQUENCE [LARGE SCALE GENOMIC DNA]</scope>
    <source>
        <strain evidence="2">Jip14</strain>
    </source>
</reference>
<dbReference type="AlphaFoldDB" id="A0A1H7RN57"/>
<accession>A0A1H7RN57</accession>
<dbReference type="EMBL" id="FNZR01000007">
    <property type="protein sequence ID" value="SEL61468.1"/>
    <property type="molecule type" value="Genomic_DNA"/>
</dbReference>
<dbReference type="Proteomes" id="UP000198916">
    <property type="component" value="Unassembled WGS sequence"/>
</dbReference>
<keyword evidence="2" id="KW-1185">Reference proteome</keyword>
<organism evidence="1 2">
    <name type="scientific">Parapedobacter koreensis</name>
    <dbReference type="NCBI Taxonomy" id="332977"/>
    <lineage>
        <taxon>Bacteria</taxon>
        <taxon>Pseudomonadati</taxon>
        <taxon>Bacteroidota</taxon>
        <taxon>Sphingobacteriia</taxon>
        <taxon>Sphingobacteriales</taxon>
        <taxon>Sphingobacteriaceae</taxon>
        <taxon>Parapedobacter</taxon>
    </lineage>
</organism>
<sequence length="155" mass="17466">MTNSYLTHSYLNEMRTSILVLVLAFSLVACENNGSISTENTLKIVRTSFESFLEDNGKSKSDYTRILVIPNAGCTGCISRAESFFLEQYNDQKILFIFTLISDIKLFESGRIGPYISNDNVIVDQRGQLPKLGFHSQYPCVLKGEDNEYIALVPF</sequence>